<dbReference type="OrthoDB" id="9814487at2"/>
<keyword evidence="5" id="KW-1185">Reference proteome</keyword>
<gene>
    <name evidence="4" type="ORF">FEM33_24955</name>
</gene>
<dbReference type="InterPro" id="IPR031107">
    <property type="entry name" value="Small_HSP"/>
</dbReference>
<dbReference type="CDD" id="cd06464">
    <property type="entry name" value="ACD_sHsps-like"/>
    <property type="match status" value="1"/>
</dbReference>
<dbReference type="SUPFAM" id="SSF49764">
    <property type="entry name" value="HSP20-like chaperones"/>
    <property type="match status" value="1"/>
</dbReference>
<evidence type="ECO:0000256" key="1">
    <source>
        <dbReference type="PROSITE-ProRule" id="PRU00285"/>
    </source>
</evidence>
<evidence type="ECO:0000259" key="3">
    <source>
        <dbReference type="PROSITE" id="PS01031"/>
    </source>
</evidence>
<name>A0A5M8Q8T9_9BACT</name>
<dbReference type="AlphaFoldDB" id="A0A5M8Q8T9"/>
<dbReference type="Gene3D" id="2.60.40.790">
    <property type="match status" value="1"/>
</dbReference>
<sequence>MSLIRKNRDMFPVFPALFDDFLSRDLFNWNQSNFSSTSTTVPAVNIRESEESFEVEMASPGMDKKDFNIRLDGNTLTISSTKENNQEENKENYSRKEFSYQSFQRTFVLPKDVVDEDRISAQYENGLLKLVIPKKEEAKQKGPRLIEIS</sequence>
<dbReference type="InterPro" id="IPR002068">
    <property type="entry name" value="A-crystallin/Hsp20_dom"/>
</dbReference>
<dbReference type="Pfam" id="PF00011">
    <property type="entry name" value="HSP20"/>
    <property type="match status" value="1"/>
</dbReference>
<proteinExistence type="inferred from homology"/>
<evidence type="ECO:0000313" key="4">
    <source>
        <dbReference type="EMBL" id="KAA6431558.1"/>
    </source>
</evidence>
<evidence type="ECO:0000256" key="2">
    <source>
        <dbReference type="RuleBase" id="RU003616"/>
    </source>
</evidence>
<organism evidence="4 5">
    <name type="scientific">Dyadobacter flavalbus</name>
    <dbReference type="NCBI Taxonomy" id="2579942"/>
    <lineage>
        <taxon>Bacteria</taxon>
        <taxon>Pseudomonadati</taxon>
        <taxon>Bacteroidota</taxon>
        <taxon>Cytophagia</taxon>
        <taxon>Cytophagales</taxon>
        <taxon>Spirosomataceae</taxon>
        <taxon>Dyadobacter</taxon>
    </lineage>
</organism>
<accession>A0A5M8Q8T9</accession>
<dbReference type="RefSeq" id="WP_139014687.1">
    <property type="nucleotide sequence ID" value="NZ_VBSN01000073.1"/>
</dbReference>
<comment type="caution">
    <text evidence="4">The sequence shown here is derived from an EMBL/GenBank/DDBJ whole genome shotgun (WGS) entry which is preliminary data.</text>
</comment>
<protein>
    <submittedName>
        <fullName evidence="4">Hsp20/alpha crystallin family protein</fullName>
    </submittedName>
</protein>
<dbReference type="EMBL" id="VBSN01000073">
    <property type="protein sequence ID" value="KAA6431558.1"/>
    <property type="molecule type" value="Genomic_DNA"/>
</dbReference>
<reference evidence="4 5" key="1">
    <citation type="submission" date="2019-05" db="EMBL/GenBank/DDBJ databases">
        <authorList>
            <person name="Qu J.-H."/>
        </authorList>
    </citation>
    <scope>NUCLEOTIDE SEQUENCE [LARGE SCALE GENOMIC DNA]</scope>
    <source>
        <strain evidence="4 5">NS28</strain>
    </source>
</reference>
<dbReference type="Proteomes" id="UP000323994">
    <property type="component" value="Unassembled WGS sequence"/>
</dbReference>
<feature type="domain" description="SHSP" evidence="3">
    <location>
        <begin position="35"/>
        <end position="149"/>
    </location>
</feature>
<dbReference type="PANTHER" id="PTHR11527">
    <property type="entry name" value="HEAT-SHOCK PROTEIN 20 FAMILY MEMBER"/>
    <property type="match status" value="1"/>
</dbReference>
<evidence type="ECO:0000313" key="5">
    <source>
        <dbReference type="Proteomes" id="UP000323994"/>
    </source>
</evidence>
<dbReference type="InterPro" id="IPR008978">
    <property type="entry name" value="HSP20-like_chaperone"/>
</dbReference>
<dbReference type="PROSITE" id="PS01031">
    <property type="entry name" value="SHSP"/>
    <property type="match status" value="1"/>
</dbReference>
<comment type="similarity">
    <text evidence="1 2">Belongs to the small heat shock protein (HSP20) family.</text>
</comment>